<evidence type="ECO:0000313" key="2">
    <source>
        <dbReference type="Proteomes" id="UP001303587"/>
    </source>
</evidence>
<keyword evidence="2" id="KW-1185">Reference proteome</keyword>
<protein>
    <submittedName>
        <fullName evidence="1">Uncharacterized protein</fullName>
    </submittedName>
</protein>
<sequence length="176" mass="19723">MPETLTLDTLLNAEKAATLAASSAEEPFIFKLITKDMAEAVTKLLNGVAEDPNKYAPLAEKVFGQKQAQKIVPPKTVRDAQFRPAEQFNQTPPQQAHRPTKAEAEEFFQEQPENSAQNFDEEEKFNIVYESLITGLNQFIENAGDMKLSQVVKLMESNPELCKQVLKPVINNIRSC</sequence>
<dbReference type="RefSeq" id="WP_338102868.1">
    <property type="nucleotide sequence ID" value="NZ_CP131060.1"/>
</dbReference>
<organism evidence="1 2">
    <name type="scientific">Methanolapillus millepedarum</name>
    <dbReference type="NCBI Taxonomy" id="3028296"/>
    <lineage>
        <taxon>Archaea</taxon>
        <taxon>Methanobacteriati</taxon>
        <taxon>Methanobacteriota</taxon>
        <taxon>Stenosarchaea group</taxon>
        <taxon>Methanomicrobia</taxon>
        <taxon>Methanosarcinales</taxon>
        <taxon>Methanosarcinaceae</taxon>
        <taxon>Methanolapillus</taxon>
    </lineage>
</organism>
<gene>
    <name evidence="1" type="ORF">MsAc7_03270</name>
</gene>
<evidence type="ECO:0000313" key="1">
    <source>
        <dbReference type="EMBL" id="WNY24802.1"/>
    </source>
</evidence>
<accession>A0AA96ZVF7</accession>
<reference evidence="1 2" key="1">
    <citation type="submission" date="2023-07" db="EMBL/GenBank/DDBJ databases">
        <title>Closed genoem sequence of Methanosarcinaceae archaeon Ac7.</title>
        <authorList>
            <person name="Poehlein A."/>
            <person name="Protasov E."/>
            <person name="Platt K."/>
            <person name="Reeh H."/>
            <person name="Daniel R."/>
            <person name="Brune A."/>
        </authorList>
    </citation>
    <scope>NUCLEOTIDE SEQUENCE [LARGE SCALE GENOMIC DNA]</scope>
    <source>
        <strain evidence="1 2">Ac7</strain>
    </source>
</reference>
<dbReference type="Proteomes" id="UP001303587">
    <property type="component" value="Chromosome"/>
</dbReference>
<dbReference type="AlphaFoldDB" id="A0AA96ZVF7"/>
<proteinExistence type="predicted"/>
<dbReference type="EMBL" id="CP131060">
    <property type="protein sequence ID" value="WNY24802.1"/>
    <property type="molecule type" value="Genomic_DNA"/>
</dbReference>
<name>A0AA96ZVF7_9EURY</name>
<dbReference type="GeneID" id="89229447"/>